<accession>A0ABR3F7K1</accession>
<comment type="caution">
    <text evidence="2">The sequence shown here is derived from an EMBL/GenBank/DDBJ whole genome shotgun (WGS) entry which is preliminary data.</text>
</comment>
<dbReference type="Proteomes" id="UP001465976">
    <property type="component" value="Unassembled WGS sequence"/>
</dbReference>
<feature type="region of interest" description="Disordered" evidence="1">
    <location>
        <begin position="629"/>
        <end position="699"/>
    </location>
</feature>
<name>A0ABR3F7K1_9AGAR</name>
<dbReference type="EMBL" id="JBAHYK010000826">
    <property type="protein sequence ID" value="KAL0571081.1"/>
    <property type="molecule type" value="Genomic_DNA"/>
</dbReference>
<sequence>ATKFRQVIQGDIYRTKDLGVYKYPRKWDNGDRYPWEKGKPRADKTLSSAEVVGTEGRMFTVLSYTGPEAREAFEEDFLLFSATITASSFQVFGINTVVPTVLFYNEHQPVANFLSGLGFWGKVFVKSFMSQFEYKLNEVWMDPKKGVLCRGPIGPDCEPLQGRITWKAPPSGELLQDGNCLRFLKGLKSKDVDREIVGFISEQEAWSQPRKRFSAIPVHQPIVFALLMNASLAVKPVLWQTETDWLGGREEMESGETRFMLRDDAGGQLYLYTWTGERRAWLSQASSVFHRQGVSLDDDLRNYGALANSETLHRQRREKPIYLFIRAPSTFTPSSSSMTSSFQFHYWSFDPTGQHPLPVETCEDLGLPIKFSIHNRSLFQYRWSNKVYKSMHQYQLSRGFDPTTSDFARHLGYQIYDLEAPNDSDRFENIDATVVSRVTQSLPAVSTPLATGGTVTASQFIKQNASTSITRRVRPLKHGAVSQATVPSCSPPTATSISPKLQTSRRPATTSRPPQSLPAANLNSQQPPQKFQRKSVQRSPISSAHKGVARGDRVGSGMIPRKMVPAPSQAPVATQREPLPPSKPVHVVSPPPKSLTLQRAAMTSASAPTQTTNSPISATCTGQLRIKSSATTNADNSPSQSQSSSGIEGDLLGNRHTHSKLMKTPSTNGAQEHQIPTILTLRASSSHRQSSSSSKRAWR</sequence>
<feature type="non-terminal residue" evidence="2">
    <location>
        <position position="1"/>
    </location>
</feature>
<feature type="compositionally biased region" description="Low complexity" evidence="1">
    <location>
        <begin position="684"/>
        <end position="699"/>
    </location>
</feature>
<gene>
    <name evidence="2" type="ORF">V5O48_010879</name>
</gene>
<protein>
    <submittedName>
        <fullName evidence="2">Uncharacterized protein</fullName>
    </submittedName>
</protein>
<feature type="compositionally biased region" description="Polar residues" evidence="1">
    <location>
        <begin position="482"/>
        <end position="514"/>
    </location>
</feature>
<feature type="region of interest" description="Disordered" evidence="1">
    <location>
        <begin position="471"/>
        <end position="592"/>
    </location>
</feature>
<evidence type="ECO:0000256" key="1">
    <source>
        <dbReference type="SAM" id="MobiDB-lite"/>
    </source>
</evidence>
<evidence type="ECO:0000313" key="2">
    <source>
        <dbReference type="EMBL" id="KAL0571081.1"/>
    </source>
</evidence>
<proteinExistence type="predicted"/>
<keyword evidence="3" id="KW-1185">Reference proteome</keyword>
<feature type="compositionally biased region" description="Pro residues" evidence="1">
    <location>
        <begin position="578"/>
        <end position="592"/>
    </location>
</feature>
<reference evidence="2 3" key="1">
    <citation type="submission" date="2024-02" db="EMBL/GenBank/DDBJ databases">
        <title>A draft genome for the cacao thread blight pathogen Marasmius crinis-equi.</title>
        <authorList>
            <person name="Cohen S.P."/>
            <person name="Baruah I.K."/>
            <person name="Amoako-Attah I."/>
            <person name="Bukari Y."/>
            <person name="Meinhardt L.W."/>
            <person name="Bailey B.A."/>
        </authorList>
    </citation>
    <scope>NUCLEOTIDE SEQUENCE [LARGE SCALE GENOMIC DNA]</scope>
    <source>
        <strain evidence="2 3">GH-76</strain>
    </source>
</reference>
<evidence type="ECO:0000313" key="3">
    <source>
        <dbReference type="Proteomes" id="UP001465976"/>
    </source>
</evidence>
<organism evidence="2 3">
    <name type="scientific">Marasmius crinis-equi</name>
    <dbReference type="NCBI Taxonomy" id="585013"/>
    <lineage>
        <taxon>Eukaryota</taxon>
        <taxon>Fungi</taxon>
        <taxon>Dikarya</taxon>
        <taxon>Basidiomycota</taxon>
        <taxon>Agaricomycotina</taxon>
        <taxon>Agaricomycetes</taxon>
        <taxon>Agaricomycetidae</taxon>
        <taxon>Agaricales</taxon>
        <taxon>Marasmiineae</taxon>
        <taxon>Marasmiaceae</taxon>
        <taxon>Marasmius</taxon>
    </lineage>
</organism>